<evidence type="ECO:0000256" key="6">
    <source>
        <dbReference type="ARBA" id="ARBA00022679"/>
    </source>
</evidence>
<dbReference type="Gene3D" id="3.40.710.10">
    <property type="entry name" value="DD-peptidase/beta-lactamase superfamily"/>
    <property type="match status" value="1"/>
</dbReference>
<keyword evidence="11" id="KW-0511">Multifunctional enzyme</keyword>
<reference evidence="18" key="1">
    <citation type="submission" date="2018-06" db="EMBL/GenBank/DDBJ databases">
        <authorList>
            <person name="Zhirakovskaya E."/>
        </authorList>
    </citation>
    <scope>NUCLEOTIDE SEQUENCE</scope>
</reference>
<dbReference type="InterPro" id="IPR050396">
    <property type="entry name" value="Glycosyltr_51/Transpeptidase"/>
</dbReference>
<accession>A0A3B0VFP0</accession>
<feature type="domain" description="Glycosyl transferase family 51" evidence="16">
    <location>
        <begin position="109"/>
        <end position="278"/>
    </location>
</feature>
<dbReference type="SUPFAM" id="SSF53955">
    <property type="entry name" value="Lysozyme-like"/>
    <property type="match status" value="1"/>
</dbReference>
<evidence type="ECO:0000256" key="1">
    <source>
        <dbReference type="ARBA" id="ARBA00004236"/>
    </source>
</evidence>
<dbReference type="GO" id="GO:0071555">
    <property type="term" value="P:cell wall organization"/>
    <property type="evidence" value="ECO:0007669"/>
    <property type="project" value="UniProtKB-KW"/>
</dbReference>
<proteinExistence type="predicted"/>
<dbReference type="GO" id="GO:0008658">
    <property type="term" value="F:penicillin binding"/>
    <property type="evidence" value="ECO:0007669"/>
    <property type="project" value="InterPro"/>
</dbReference>
<keyword evidence="4" id="KW-0645">Protease</keyword>
<dbReference type="GO" id="GO:0008360">
    <property type="term" value="P:regulation of cell shape"/>
    <property type="evidence" value="ECO:0007669"/>
    <property type="project" value="UniProtKB-KW"/>
</dbReference>
<dbReference type="GO" id="GO:0030288">
    <property type="term" value="C:outer membrane-bounded periplasmic space"/>
    <property type="evidence" value="ECO:0007669"/>
    <property type="project" value="TreeGrafter"/>
</dbReference>
<feature type="domain" description="Bifunctional transglycosylase second" evidence="17">
    <location>
        <begin position="21"/>
        <end position="92"/>
    </location>
</feature>
<dbReference type="InterPro" id="IPR012338">
    <property type="entry name" value="Beta-lactam/transpept-like"/>
</dbReference>
<protein>
    <recommendedName>
        <fullName evidence="13">peptidoglycan glycosyltransferase</fullName>
        <ecNumber evidence="13">2.4.99.28</ecNumber>
    </recommendedName>
</protein>
<evidence type="ECO:0000256" key="7">
    <source>
        <dbReference type="ARBA" id="ARBA00022801"/>
    </source>
</evidence>
<dbReference type="GO" id="GO:0008955">
    <property type="term" value="F:peptidoglycan glycosyltransferase activity"/>
    <property type="evidence" value="ECO:0007669"/>
    <property type="project" value="UniProtKB-EC"/>
</dbReference>
<dbReference type="Pfam" id="PF00912">
    <property type="entry name" value="Transgly"/>
    <property type="match status" value="1"/>
</dbReference>
<gene>
    <name evidence="18" type="ORF">MNBD_GAMMA01-1754</name>
</gene>
<dbReference type="Pfam" id="PF00905">
    <property type="entry name" value="Transpeptidase"/>
    <property type="match status" value="1"/>
</dbReference>
<dbReference type="Gene3D" id="3.30.2060.10">
    <property type="entry name" value="Penicillin-binding protein 1b domain"/>
    <property type="match status" value="1"/>
</dbReference>
<dbReference type="SUPFAM" id="SSF56601">
    <property type="entry name" value="beta-lactamase/transpeptidase-like"/>
    <property type="match status" value="1"/>
</dbReference>
<sequence length="555" mass="63680">MFVDYNWSVPSSVYARELSFYAGKPINIKEIDFELQALGYKQKSQPKYIGEYSKHQQSYEIHSKGFLFLDKQEVPKIIKFELLNGKISRLNHSLARLEPLLIGRFYNEQFENRQPIGIEQIPNTMVMGLQAIEDRNFKQHDGVDFFGIMRATLKNIFAGKIVQGGSTITQQLIKNRLGYRTKSWIRKANEAFAALLLERNLDKGQILQNYFNEIYWGQQGSIAIHGINQAAAYYFSKKPKQLSIAEQALLIGMIKGPSWYHPIKQQTRALKRRNLVLDIWYSTAVINKQQWQAAKYNKLEVRVNDSFSGQQYKDFIDLVKRQLSQSFSNQQLNQQGLMIFTTVNPFLQYQLRNTLQWHTNALGKDLQSAAVVSNVQTGEILALKGSKEKYSHYNRAILSKRQIGSLIKPFVYLAALERLPAFKMSDYIYDKALKVKTKRGEYWQPKNWDNKSLGKITAQQALVSSRNQATVNLGLKIGLRQFVAFLESLGLNINHSNHPSVFLGATELTPLEVTNLFLILSSDAKQQHLLGIKYIVDKNNKLIGKIKRQNSLSLS</sequence>
<feature type="non-terminal residue" evidence="18">
    <location>
        <position position="555"/>
    </location>
</feature>
<evidence type="ECO:0000256" key="2">
    <source>
        <dbReference type="ARBA" id="ARBA00022475"/>
    </source>
</evidence>
<keyword evidence="7" id="KW-0378">Hydrolase</keyword>
<dbReference type="PANTHER" id="PTHR32282">
    <property type="entry name" value="BINDING PROTEIN TRANSPEPTIDASE, PUTATIVE-RELATED"/>
    <property type="match status" value="1"/>
</dbReference>
<evidence type="ECO:0000256" key="12">
    <source>
        <dbReference type="ARBA" id="ARBA00023316"/>
    </source>
</evidence>
<dbReference type="Gene3D" id="1.10.3810.10">
    <property type="entry name" value="Biosynthetic peptidoglycan transglycosylase-like"/>
    <property type="match status" value="1"/>
</dbReference>
<dbReference type="InterPro" id="IPR028166">
    <property type="entry name" value="UB2H"/>
</dbReference>
<dbReference type="InterPro" id="IPR001264">
    <property type="entry name" value="Glyco_trans_51"/>
</dbReference>
<comment type="catalytic activity">
    <reaction evidence="14">
        <text>[GlcNAc-(1-&gt;4)-Mur2Ac(oyl-L-Ala-gamma-D-Glu-L-Lys-D-Ala-D-Ala)](n)-di-trans,octa-cis-undecaprenyl diphosphate + beta-D-GlcNAc-(1-&gt;4)-Mur2Ac(oyl-L-Ala-gamma-D-Glu-L-Lys-D-Ala-D-Ala)-di-trans,octa-cis-undecaprenyl diphosphate = [GlcNAc-(1-&gt;4)-Mur2Ac(oyl-L-Ala-gamma-D-Glu-L-Lys-D-Ala-D-Ala)](n+1)-di-trans,octa-cis-undecaprenyl diphosphate + di-trans,octa-cis-undecaprenyl diphosphate + H(+)</text>
        <dbReference type="Rhea" id="RHEA:23708"/>
        <dbReference type="Rhea" id="RHEA-COMP:9602"/>
        <dbReference type="Rhea" id="RHEA-COMP:9603"/>
        <dbReference type="ChEBI" id="CHEBI:15378"/>
        <dbReference type="ChEBI" id="CHEBI:58405"/>
        <dbReference type="ChEBI" id="CHEBI:60033"/>
        <dbReference type="ChEBI" id="CHEBI:78435"/>
        <dbReference type="EC" id="2.4.99.28"/>
    </reaction>
</comment>
<evidence type="ECO:0000256" key="3">
    <source>
        <dbReference type="ARBA" id="ARBA00022645"/>
    </source>
</evidence>
<evidence type="ECO:0000259" key="16">
    <source>
        <dbReference type="Pfam" id="PF00912"/>
    </source>
</evidence>
<evidence type="ECO:0000256" key="14">
    <source>
        <dbReference type="ARBA" id="ARBA00049902"/>
    </source>
</evidence>
<comment type="subcellular location">
    <subcellularLocation>
        <location evidence="1">Cell membrane</location>
    </subcellularLocation>
</comment>
<dbReference type="GO" id="GO:0009252">
    <property type="term" value="P:peptidoglycan biosynthetic process"/>
    <property type="evidence" value="ECO:0007669"/>
    <property type="project" value="UniProtKB-KW"/>
</dbReference>
<evidence type="ECO:0000256" key="13">
    <source>
        <dbReference type="ARBA" id="ARBA00044770"/>
    </source>
</evidence>
<dbReference type="AlphaFoldDB" id="A0A3B0VFP0"/>
<evidence type="ECO:0000259" key="15">
    <source>
        <dbReference type="Pfam" id="PF00905"/>
    </source>
</evidence>
<evidence type="ECO:0000256" key="9">
    <source>
        <dbReference type="ARBA" id="ARBA00022984"/>
    </source>
</evidence>
<dbReference type="GO" id="GO:0004180">
    <property type="term" value="F:carboxypeptidase activity"/>
    <property type="evidence" value="ECO:0007669"/>
    <property type="project" value="UniProtKB-KW"/>
</dbReference>
<evidence type="ECO:0000256" key="5">
    <source>
        <dbReference type="ARBA" id="ARBA00022676"/>
    </source>
</evidence>
<evidence type="ECO:0000256" key="8">
    <source>
        <dbReference type="ARBA" id="ARBA00022960"/>
    </source>
</evidence>
<dbReference type="Pfam" id="PF14814">
    <property type="entry name" value="UB2H"/>
    <property type="match status" value="1"/>
</dbReference>
<keyword evidence="6 18" id="KW-0808">Transferase</keyword>
<dbReference type="InterPro" id="IPR023346">
    <property type="entry name" value="Lysozyme-like_dom_sf"/>
</dbReference>
<dbReference type="GO" id="GO:0006508">
    <property type="term" value="P:proteolysis"/>
    <property type="evidence" value="ECO:0007669"/>
    <property type="project" value="UniProtKB-KW"/>
</dbReference>
<organism evidence="18">
    <name type="scientific">hydrothermal vent metagenome</name>
    <dbReference type="NCBI Taxonomy" id="652676"/>
    <lineage>
        <taxon>unclassified sequences</taxon>
        <taxon>metagenomes</taxon>
        <taxon>ecological metagenomes</taxon>
    </lineage>
</organism>
<evidence type="ECO:0000256" key="11">
    <source>
        <dbReference type="ARBA" id="ARBA00023268"/>
    </source>
</evidence>
<name>A0A3B0VFP0_9ZZZZ</name>
<feature type="domain" description="Penicillin-binding protein transpeptidase" evidence="15">
    <location>
        <begin position="369"/>
        <end position="493"/>
    </location>
</feature>
<keyword evidence="2" id="KW-1003">Cell membrane</keyword>
<dbReference type="InterPro" id="IPR036950">
    <property type="entry name" value="PBP_transglycosylase"/>
</dbReference>
<evidence type="ECO:0000256" key="4">
    <source>
        <dbReference type="ARBA" id="ARBA00022670"/>
    </source>
</evidence>
<keyword evidence="10" id="KW-0472">Membrane</keyword>
<dbReference type="GO" id="GO:0005886">
    <property type="term" value="C:plasma membrane"/>
    <property type="evidence" value="ECO:0007669"/>
    <property type="project" value="UniProtKB-SubCell"/>
</dbReference>
<keyword evidence="8" id="KW-0133">Cell shape</keyword>
<keyword evidence="3" id="KW-0121">Carboxypeptidase</keyword>
<dbReference type="EC" id="2.4.99.28" evidence="13"/>
<keyword evidence="9" id="KW-0573">Peptidoglycan synthesis</keyword>
<evidence type="ECO:0000259" key="17">
    <source>
        <dbReference type="Pfam" id="PF14814"/>
    </source>
</evidence>
<dbReference type="InterPro" id="IPR001460">
    <property type="entry name" value="PCN-bd_Tpept"/>
</dbReference>
<keyword evidence="12" id="KW-0961">Cell wall biogenesis/degradation</keyword>
<dbReference type="PANTHER" id="PTHR32282:SF11">
    <property type="entry name" value="PENICILLIN-BINDING PROTEIN 1B"/>
    <property type="match status" value="1"/>
</dbReference>
<dbReference type="EMBL" id="UOEW01000108">
    <property type="protein sequence ID" value="VAW35629.1"/>
    <property type="molecule type" value="Genomic_DNA"/>
</dbReference>
<evidence type="ECO:0000313" key="18">
    <source>
        <dbReference type="EMBL" id="VAW35629.1"/>
    </source>
</evidence>
<keyword evidence="5 18" id="KW-0328">Glycosyltransferase</keyword>
<evidence type="ECO:0000256" key="10">
    <source>
        <dbReference type="ARBA" id="ARBA00023136"/>
    </source>
</evidence>